<name>A0A4Y2LIJ2_ARAVE</name>
<evidence type="ECO:0000313" key="1">
    <source>
        <dbReference type="EMBL" id="GBN14571.1"/>
    </source>
</evidence>
<comment type="caution">
    <text evidence="1">The sequence shown here is derived from an EMBL/GenBank/DDBJ whole genome shotgun (WGS) entry which is preliminary data.</text>
</comment>
<gene>
    <name evidence="1" type="ORF">AVEN_123526_1</name>
</gene>
<dbReference type="EMBL" id="BGPR01005918">
    <property type="protein sequence ID" value="GBN14571.1"/>
    <property type="molecule type" value="Genomic_DNA"/>
</dbReference>
<proteinExistence type="predicted"/>
<protein>
    <submittedName>
        <fullName evidence="1">Uncharacterized protein</fullName>
    </submittedName>
</protein>
<organism evidence="1 2">
    <name type="scientific">Araneus ventricosus</name>
    <name type="common">Orbweaver spider</name>
    <name type="synonym">Epeira ventricosa</name>
    <dbReference type="NCBI Taxonomy" id="182803"/>
    <lineage>
        <taxon>Eukaryota</taxon>
        <taxon>Metazoa</taxon>
        <taxon>Ecdysozoa</taxon>
        <taxon>Arthropoda</taxon>
        <taxon>Chelicerata</taxon>
        <taxon>Arachnida</taxon>
        <taxon>Araneae</taxon>
        <taxon>Araneomorphae</taxon>
        <taxon>Entelegynae</taxon>
        <taxon>Araneoidea</taxon>
        <taxon>Araneidae</taxon>
        <taxon>Araneus</taxon>
    </lineage>
</organism>
<accession>A0A4Y2LIJ2</accession>
<dbReference type="Proteomes" id="UP000499080">
    <property type="component" value="Unassembled WGS sequence"/>
</dbReference>
<evidence type="ECO:0000313" key="2">
    <source>
        <dbReference type="Proteomes" id="UP000499080"/>
    </source>
</evidence>
<dbReference type="AlphaFoldDB" id="A0A4Y2LIJ2"/>
<keyword evidence="2" id="KW-1185">Reference proteome</keyword>
<sequence>MELLYTPHSDLPGRCGECTKGVRTQMSPGCEPNHYPVRCLEIIVKKALLVKCHQKNKENSSAALQTYDFAYDMHDDKGPMRSKSPVLRVLRNNVICQESPPSYSHFYARS</sequence>
<reference evidence="1 2" key="1">
    <citation type="journal article" date="2019" name="Sci. Rep.">
        <title>Orb-weaving spider Araneus ventricosus genome elucidates the spidroin gene catalogue.</title>
        <authorList>
            <person name="Kono N."/>
            <person name="Nakamura H."/>
            <person name="Ohtoshi R."/>
            <person name="Moran D.A.P."/>
            <person name="Shinohara A."/>
            <person name="Yoshida Y."/>
            <person name="Fujiwara M."/>
            <person name="Mori M."/>
            <person name="Tomita M."/>
            <person name="Arakawa K."/>
        </authorList>
    </citation>
    <scope>NUCLEOTIDE SEQUENCE [LARGE SCALE GENOMIC DNA]</scope>
</reference>